<evidence type="ECO:0000256" key="3">
    <source>
        <dbReference type="ARBA" id="ARBA00023125"/>
    </source>
</evidence>
<evidence type="ECO:0000259" key="5">
    <source>
        <dbReference type="PROSITE" id="PS50931"/>
    </source>
</evidence>
<dbReference type="SUPFAM" id="SSF46785">
    <property type="entry name" value="Winged helix' DNA-binding domain"/>
    <property type="match status" value="1"/>
</dbReference>
<evidence type="ECO:0000313" key="8">
    <source>
        <dbReference type="Proteomes" id="UP000067111"/>
    </source>
</evidence>
<accession>A0A0X7K8N4</accession>
<dbReference type="Gene3D" id="1.10.10.10">
    <property type="entry name" value="Winged helix-like DNA-binding domain superfamily/Winged helix DNA-binding domain"/>
    <property type="match status" value="1"/>
</dbReference>
<feature type="domain" description="HTH lysR-type" evidence="5">
    <location>
        <begin position="15"/>
        <end position="67"/>
    </location>
</feature>
<dbReference type="EMBL" id="LRMR01000005">
    <property type="protein sequence ID" value="KWU52055.1"/>
    <property type="molecule type" value="Genomic_DNA"/>
</dbReference>
<reference evidence="6 9" key="3">
    <citation type="submission" date="2017-12" db="EMBL/GenBank/DDBJ databases">
        <title>Genome sequence of Pseudomonas palleroniana MAB3.</title>
        <authorList>
            <person name="Nascimento F.X."/>
        </authorList>
    </citation>
    <scope>NUCLEOTIDE SEQUENCE [LARGE SCALE GENOMIC DNA]</scope>
    <source>
        <strain evidence="6 9">MAB3</strain>
    </source>
</reference>
<dbReference type="PROSITE" id="PS50931">
    <property type="entry name" value="HTH_LYSR"/>
    <property type="match status" value="1"/>
</dbReference>
<evidence type="ECO:0000256" key="1">
    <source>
        <dbReference type="ARBA" id="ARBA00009437"/>
    </source>
</evidence>
<dbReference type="AlphaFoldDB" id="A0A0X7K8N4"/>
<keyword evidence="4" id="KW-0804">Transcription</keyword>
<gene>
    <name evidence="7" type="ORF">AWV77_04275</name>
    <name evidence="6" type="ORF">CYL20_04820</name>
</gene>
<dbReference type="OrthoDB" id="9813056at2"/>
<accession>A0A2L1J5Z6</accession>
<dbReference type="InterPro" id="IPR036390">
    <property type="entry name" value="WH_DNA-bd_sf"/>
</dbReference>
<dbReference type="GO" id="GO:0003700">
    <property type="term" value="F:DNA-binding transcription factor activity"/>
    <property type="evidence" value="ECO:0007669"/>
    <property type="project" value="InterPro"/>
</dbReference>
<comment type="similarity">
    <text evidence="1">Belongs to the LysR transcriptional regulatory family.</text>
</comment>
<evidence type="ECO:0000313" key="9">
    <source>
        <dbReference type="Proteomes" id="UP000237830"/>
    </source>
</evidence>
<dbReference type="FunFam" id="1.10.10.10:FF:000001">
    <property type="entry name" value="LysR family transcriptional regulator"/>
    <property type="match status" value="1"/>
</dbReference>
<dbReference type="SUPFAM" id="SSF53850">
    <property type="entry name" value="Periplasmic binding protein-like II"/>
    <property type="match status" value="1"/>
</dbReference>
<reference evidence="7" key="1">
    <citation type="submission" date="2016-01" db="EMBL/GenBank/DDBJ databases">
        <authorList>
            <person name="McClelland M."/>
            <person name="Jain A."/>
            <person name="Saraogi P."/>
            <person name="Mendelson R."/>
            <person name="Westerman R."/>
            <person name="SanMiguel P."/>
            <person name="Csonka L."/>
        </authorList>
    </citation>
    <scope>NUCLEOTIDE SEQUENCE [LARGE SCALE GENOMIC DNA]</scope>
    <source>
        <strain evidence="7">Ps006</strain>
    </source>
</reference>
<dbReference type="InterPro" id="IPR000847">
    <property type="entry name" value="LysR_HTH_N"/>
</dbReference>
<dbReference type="GO" id="GO:0006351">
    <property type="term" value="P:DNA-templated transcription"/>
    <property type="evidence" value="ECO:0007669"/>
    <property type="project" value="TreeGrafter"/>
</dbReference>
<dbReference type="PANTHER" id="PTHR30537:SF1">
    <property type="entry name" value="HTH-TYPE TRANSCRIPTIONAL REGULATOR PGRR"/>
    <property type="match status" value="1"/>
</dbReference>
<dbReference type="Gene3D" id="3.40.190.290">
    <property type="match status" value="1"/>
</dbReference>
<dbReference type="GO" id="GO:0043565">
    <property type="term" value="F:sequence-specific DNA binding"/>
    <property type="evidence" value="ECO:0007669"/>
    <property type="project" value="TreeGrafter"/>
</dbReference>
<keyword evidence="2" id="KW-0805">Transcription regulation</keyword>
<name>A0A0X7K8N4_9PSED</name>
<keyword evidence="3" id="KW-0238">DNA-binding</keyword>
<sequence length="313" mass="34519">MNNAHQLKGVDFFTLTVFLAAAKHLNFRAAALELDITPSAVSHSMKTLEQRLGVRLFNRTTRSVSFTEAGERLAKKLSPAMSTIADAMQEADDNRGVPSGTIRINASEGAIRMVFRPVLARFLREHPSIHLDVVTDGKLSDITADGFDAGIRLAEAVPQDMIAIRLTEDIRFAAVGSPGYFAARGRPQSPQDLHQHDCIRFRFDSGAIYRWEFERRGCKESINVNGPLTLTDQPFMVEAAMDGIGIAFVPEHLVLDALADGRLERVLDDWCPSMPGLCLYYSGHRHVSVALRALINALRRAESNPVPSPVKNS</sequence>
<dbReference type="Pfam" id="PF00126">
    <property type="entry name" value="HTH_1"/>
    <property type="match status" value="1"/>
</dbReference>
<organism evidence="7 8">
    <name type="scientific">Pseudomonas palleroniana</name>
    <dbReference type="NCBI Taxonomy" id="191390"/>
    <lineage>
        <taxon>Bacteria</taxon>
        <taxon>Pseudomonadati</taxon>
        <taxon>Pseudomonadota</taxon>
        <taxon>Gammaproteobacteria</taxon>
        <taxon>Pseudomonadales</taxon>
        <taxon>Pseudomonadaceae</taxon>
        <taxon>Pseudomonas</taxon>
    </lineage>
</organism>
<proteinExistence type="inferred from homology"/>
<reference evidence="8" key="2">
    <citation type="submission" date="2016-01" db="EMBL/GenBank/DDBJ databases">
        <authorList>
            <person name="Gamez R.M."/>
            <person name="Rodriguez F."/>
            <person name="Bernal J.F."/>
            <person name="Agarwala R."/>
            <person name="Landsman D."/>
            <person name="Marino-Ramirez L."/>
        </authorList>
    </citation>
    <scope>NUCLEOTIDE SEQUENCE [LARGE SCALE GENOMIC DNA]</scope>
    <source>
        <strain evidence="8">Ps006</strain>
    </source>
</reference>
<dbReference type="InterPro" id="IPR058163">
    <property type="entry name" value="LysR-type_TF_proteobact-type"/>
</dbReference>
<evidence type="ECO:0000313" key="7">
    <source>
        <dbReference type="EMBL" id="KWU52055.1"/>
    </source>
</evidence>
<dbReference type="InterPro" id="IPR036388">
    <property type="entry name" value="WH-like_DNA-bd_sf"/>
</dbReference>
<dbReference type="PANTHER" id="PTHR30537">
    <property type="entry name" value="HTH-TYPE TRANSCRIPTIONAL REGULATOR"/>
    <property type="match status" value="1"/>
</dbReference>
<evidence type="ECO:0000256" key="4">
    <source>
        <dbReference type="ARBA" id="ARBA00023163"/>
    </source>
</evidence>
<evidence type="ECO:0000256" key="2">
    <source>
        <dbReference type="ARBA" id="ARBA00023015"/>
    </source>
</evidence>
<dbReference type="Proteomes" id="UP000237830">
    <property type="component" value="Chromosome"/>
</dbReference>
<protein>
    <submittedName>
        <fullName evidence="7">LysR family transcriptional regulator</fullName>
    </submittedName>
</protein>
<dbReference type="CDD" id="cd08474">
    <property type="entry name" value="PBP2_CrgA_like_5"/>
    <property type="match status" value="1"/>
</dbReference>
<dbReference type="Pfam" id="PF03466">
    <property type="entry name" value="LysR_substrate"/>
    <property type="match status" value="1"/>
</dbReference>
<dbReference type="EMBL" id="CP025494">
    <property type="protein sequence ID" value="AVE03893.1"/>
    <property type="molecule type" value="Genomic_DNA"/>
</dbReference>
<evidence type="ECO:0000313" key="6">
    <source>
        <dbReference type="EMBL" id="AVE03893.1"/>
    </source>
</evidence>
<dbReference type="Proteomes" id="UP000067111">
    <property type="component" value="Unassembled WGS sequence"/>
</dbReference>
<dbReference type="PRINTS" id="PR00039">
    <property type="entry name" value="HTHLYSR"/>
</dbReference>
<dbReference type="RefSeq" id="WP_060753042.1">
    <property type="nucleotide sequence ID" value="NZ_LRMR01000005.1"/>
</dbReference>
<dbReference type="InterPro" id="IPR005119">
    <property type="entry name" value="LysR_subst-bd"/>
</dbReference>